<dbReference type="FunFam" id="3.40.50.1100:FF:000067">
    <property type="entry name" value="Cysteine synthase"/>
    <property type="match status" value="1"/>
</dbReference>
<evidence type="ECO:0000313" key="13">
    <source>
        <dbReference type="EMBL" id="QDU34746.1"/>
    </source>
</evidence>
<reference evidence="13 14" key="1">
    <citation type="submission" date="2019-02" db="EMBL/GenBank/DDBJ databases">
        <title>Deep-cultivation of Planctomycetes and their phenomic and genomic characterization uncovers novel biology.</title>
        <authorList>
            <person name="Wiegand S."/>
            <person name="Jogler M."/>
            <person name="Boedeker C."/>
            <person name="Pinto D."/>
            <person name="Vollmers J."/>
            <person name="Rivas-Marin E."/>
            <person name="Kohn T."/>
            <person name="Peeters S.H."/>
            <person name="Heuer A."/>
            <person name="Rast P."/>
            <person name="Oberbeckmann S."/>
            <person name="Bunk B."/>
            <person name="Jeske O."/>
            <person name="Meyerdierks A."/>
            <person name="Storesund J.E."/>
            <person name="Kallscheuer N."/>
            <person name="Luecker S."/>
            <person name="Lage O.M."/>
            <person name="Pohl T."/>
            <person name="Merkel B.J."/>
            <person name="Hornburger P."/>
            <person name="Mueller R.-W."/>
            <person name="Bruemmer F."/>
            <person name="Labrenz M."/>
            <person name="Spormann A.M."/>
            <person name="Op den Camp H."/>
            <person name="Overmann J."/>
            <person name="Amann R."/>
            <person name="Jetten M.S.M."/>
            <person name="Mascher T."/>
            <person name="Medema M.H."/>
            <person name="Devos D.P."/>
            <person name="Kaster A.-K."/>
            <person name="Ovreas L."/>
            <person name="Rohde M."/>
            <person name="Galperin M.Y."/>
            <person name="Jogler C."/>
        </authorList>
    </citation>
    <scope>NUCLEOTIDE SEQUENCE [LARGE SCALE GENOMIC DNA]</scope>
    <source>
        <strain evidence="13 14">KS4</strain>
    </source>
</reference>
<comment type="pathway">
    <text evidence="2">Amino-acid biosynthesis; L-cysteine biosynthesis; L-cysteine from L-serine: step 2/2.</text>
</comment>
<dbReference type="Pfam" id="PF00291">
    <property type="entry name" value="PALP"/>
    <property type="match status" value="1"/>
</dbReference>
<feature type="binding site" evidence="10">
    <location>
        <begin position="188"/>
        <end position="192"/>
    </location>
    <ligand>
        <name>pyridoxal 5'-phosphate</name>
        <dbReference type="ChEBI" id="CHEBI:597326"/>
    </ligand>
</feature>
<dbReference type="OrthoDB" id="9808024at2"/>
<dbReference type="KEGG" id="pcor:KS4_28200"/>
<dbReference type="InterPro" id="IPR050214">
    <property type="entry name" value="Cys_Synth/Cystath_Beta-Synth"/>
</dbReference>
<organism evidence="13 14">
    <name type="scientific">Poriferisphaera corsica</name>
    <dbReference type="NCBI Taxonomy" id="2528020"/>
    <lineage>
        <taxon>Bacteria</taxon>
        <taxon>Pseudomonadati</taxon>
        <taxon>Planctomycetota</taxon>
        <taxon>Phycisphaerae</taxon>
        <taxon>Phycisphaerales</taxon>
        <taxon>Phycisphaeraceae</taxon>
        <taxon>Poriferisphaera</taxon>
    </lineage>
</organism>
<keyword evidence="6 13" id="KW-0808">Transferase</keyword>
<protein>
    <recommendedName>
        <fullName evidence="4">cysteine synthase</fullName>
        <ecNumber evidence="4">2.5.1.47</ecNumber>
    </recommendedName>
</protein>
<evidence type="ECO:0000256" key="8">
    <source>
        <dbReference type="ARBA" id="ARBA00023192"/>
    </source>
</evidence>
<comment type="cofactor">
    <cofactor evidence="1 10">
        <name>pyridoxal 5'-phosphate</name>
        <dbReference type="ChEBI" id="CHEBI:597326"/>
    </cofactor>
</comment>
<keyword evidence="7 10" id="KW-0663">Pyridoxal phosphate</keyword>
<keyword evidence="8" id="KW-0198">Cysteine biosynthesis</keyword>
<dbReference type="Gene3D" id="3.40.50.1100">
    <property type="match status" value="2"/>
</dbReference>
<dbReference type="GO" id="GO:0004124">
    <property type="term" value="F:cysteine synthase activity"/>
    <property type="evidence" value="ECO:0007669"/>
    <property type="project" value="UniProtKB-EC"/>
</dbReference>
<dbReference type="SUPFAM" id="SSF53686">
    <property type="entry name" value="Tryptophan synthase beta subunit-like PLP-dependent enzymes"/>
    <property type="match status" value="1"/>
</dbReference>
<evidence type="ECO:0000256" key="10">
    <source>
        <dbReference type="PIRSR" id="PIRSR605856-50"/>
    </source>
</evidence>
<dbReference type="EC" id="2.5.1.47" evidence="4"/>
<evidence type="ECO:0000256" key="7">
    <source>
        <dbReference type="ARBA" id="ARBA00022898"/>
    </source>
</evidence>
<comment type="catalytic activity">
    <reaction evidence="9">
        <text>O-acetyl-L-serine + hydrogen sulfide = L-cysteine + acetate</text>
        <dbReference type="Rhea" id="RHEA:14829"/>
        <dbReference type="ChEBI" id="CHEBI:29919"/>
        <dbReference type="ChEBI" id="CHEBI:30089"/>
        <dbReference type="ChEBI" id="CHEBI:35235"/>
        <dbReference type="ChEBI" id="CHEBI:58340"/>
        <dbReference type="EC" id="2.5.1.47"/>
    </reaction>
</comment>
<evidence type="ECO:0000259" key="12">
    <source>
        <dbReference type="Pfam" id="PF00291"/>
    </source>
</evidence>
<dbReference type="NCBIfam" id="TIGR01139">
    <property type="entry name" value="cysK"/>
    <property type="match status" value="1"/>
</dbReference>
<evidence type="ECO:0000256" key="11">
    <source>
        <dbReference type="PIRSR" id="PIRSR605856-51"/>
    </source>
</evidence>
<evidence type="ECO:0000256" key="5">
    <source>
        <dbReference type="ARBA" id="ARBA00022605"/>
    </source>
</evidence>
<gene>
    <name evidence="13" type="primary">cysK1</name>
    <name evidence="13" type="ORF">KS4_28200</name>
</gene>
<feature type="binding site" evidence="10">
    <location>
        <position position="276"/>
    </location>
    <ligand>
        <name>pyridoxal 5'-phosphate</name>
        <dbReference type="ChEBI" id="CHEBI:597326"/>
    </ligand>
</feature>
<keyword evidence="14" id="KW-1185">Reference proteome</keyword>
<dbReference type="GO" id="GO:0006535">
    <property type="term" value="P:cysteine biosynthetic process from serine"/>
    <property type="evidence" value="ECO:0007669"/>
    <property type="project" value="InterPro"/>
</dbReference>
<sequence>MAQTQETPTLHNKTYPNVLQTVYNTPLVKLNKLCPEGATILVKCEYFNPMASVKDRIGRSMIEDAEKQGILTPKTHIIEPTSGNTGIALAFVAAAKGYKLTLTMPETMSVERRALLRALGANLVLTPGSEGMKGAIAKAAELVGTNDNAWMPQQFENPANPAVHYATTGPEIWNDTNGKADMVVSGVGTGGTITGITKFFKERNPDFRAYAVEPASSPVIGGGKPGPHKIQGIGAGFIPKNLDTSLLNGTETVTDDEAFDWARKLAQEEGIFGGISTGANICAAVRIASRPENRGKTIATIACSFGERYLSTPLFDGLMG</sequence>
<feature type="domain" description="Tryptophan synthase beta chain-like PALP" evidence="12">
    <location>
        <begin position="19"/>
        <end position="303"/>
    </location>
</feature>
<dbReference type="Proteomes" id="UP000317369">
    <property type="component" value="Chromosome"/>
</dbReference>
<dbReference type="CDD" id="cd01561">
    <property type="entry name" value="CBS_like"/>
    <property type="match status" value="1"/>
</dbReference>
<dbReference type="NCBIfam" id="TIGR01136">
    <property type="entry name" value="cysKM"/>
    <property type="match status" value="1"/>
</dbReference>
<evidence type="ECO:0000313" key="14">
    <source>
        <dbReference type="Proteomes" id="UP000317369"/>
    </source>
</evidence>
<feature type="binding site" evidence="10">
    <location>
        <position position="84"/>
    </location>
    <ligand>
        <name>pyridoxal 5'-phosphate</name>
        <dbReference type="ChEBI" id="CHEBI:597326"/>
    </ligand>
</feature>
<evidence type="ECO:0000256" key="6">
    <source>
        <dbReference type="ARBA" id="ARBA00022679"/>
    </source>
</evidence>
<dbReference type="AlphaFoldDB" id="A0A517YX09"/>
<accession>A0A517YX09</accession>
<dbReference type="RefSeq" id="WP_145079024.1">
    <property type="nucleotide sequence ID" value="NZ_CP036425.1"/>
</dbReference>
<evidence type="ECO:0000256" key="3">
    <source>
        <dbReference type="ARBA" id="ARBA00007103"/>
    </source>
</evidence>
<evidence type="ECO:0000256" key="9">
    <source>
        <dbReference type="ARBA" id="ARBA00047931"/>
    </source>
</evidence>
<dbReference type="GO" id="GO:0005737">
    <property type="term" value="C:cytoplasm"/>
    <property type="evidence" value="ECO:0007669"/>
    <property type="project" value="UniProtKB-ARBA"/>
</dbReference>
<dbReference type="InterPro" id="IPR001926">
    <property type="entry name" value="TrpB-like_PALP"/>
</dbReference>
<evidence type="ECO:0000256" key="2">
    <source>
        <dbReference type="ARBA" id="ARBA00004962"/>
    </source>
</evidence>
<dbReference type="InterPro" id="IPR005856">
    <property type="entry name" value="Cys_synth"/>
</dbReference>
<dbReference type="EMBL" id="CP036425">
    <property type="protein sequence ID" value="QDU34746.1"/>
    <property type="molecule type" value="Genomic_DNA"/>
</dbReference>
<name>A0A517YX09_9BACT</name>
<evidence type="ECO:0000256" key="1">
    <source>
        <dbReference type="ARBA" id="ARBA00001933"/>
    </source>
</evidence>
<dbReference type="PANTHER" id="PTHR10314">
    <property type="entry name" value="CYSTATHIONINE BETA-SYNTHASE"/>
    <property type="match status" value="1"/>
</dbReference>
<dbReference type="InterPro" id="IPR005859">
    <property type="entry name" value="CysK"/>
</dbReference>
<dbReference type="InterPro" id="IPR036052">
    <property type="entry name" value="TrpB-like_PALP_sf"/>
</dbReference>
<feature type="modified residue" description="N6-(pyridoxal phosphate)lysine" evidence="11">
    <location>
        <position position="54"/>
    </location>
</feature>
<keyword evidence="5" id="KW-0028">Amino-acid biosynthesis</keyword>
<evidence type="ECO:0000256" key="4">
    <source>
        <dbReference type="ARBA" id="ARBA00012681"/>
    </source>
</evidence>
<proteinExistence type="inferred from homology"/>
<comment type="similarity">
    <text evidence="3">Belongs to the cysteine synthase/cystathionine beta-synthase family.</text>
</comment>